<dbReference type="PANTHER" id="PTHR36427:SF3">
    <property type="entry name" value="LARGE RIBOSOMAL SUBUNIT PROTEIN UL1M"/>
    <property type="match status" value="1"/>
</dbReference>
<dbReference type="GO" id="GO:0003735">
    <property type="term" value="F:structural constituent of ribosome"/>
    <property type="evidence" value="ECO:0007669"/>
    <property type="project" value="InterPro"/>
</dbReference>
<gene>
    <name evidence="7" type="ORF">A2415_00070</name>
</gene>
<keyword evidence="3" id="KW-0810">Translation regulation</keyword>
<dbReference type="Gene3D" id="3.40.50.790">
    <property type="match status" value="1"/>
</dbReference>
<dbReference type="GO" id="GO:0015934">
    <property type="term" value="C:large ribosomal subunit"/>
    <property type="evidence" value="ECO:0007669"/>
    <property type="project" value="InterPro"/>
</dbReference>
<keyword evidence="2" id="KW-0678">Repressor</keyword>
<keyword evidence="5 6" id="KW-0687">Ribonucleoprotein</keyword>
<accession>A0A1F4WKL4</accession>
<dbReference type="Gene3D" id="3.30.190.20">
    <property type="match status" value="1"/>
</dbReference>
<dbReference type="AlphaFoldDB" id="A0A1F4WKL4"/>
<organism evidence="7 8">
    <name type="scientific">candidate division WWE3 bacterium RIFOXYC1_FULL_39_7</name>
    <dbReference type="NCBI Taxonomy" id="1802643"/>
    <lineage>
        <taxon>Bacteria</taxon>
        <taxon>Katanobacteria</taxon>
    </lineage>
</organism>
<protein>
    <recommendedName>
        <fullName evidence="6">Ribosomal protein</fullName>
    </recommendedName>
</protein>
<comment type="caution">
    <text evidence="7">The sequence shown here is derived from an EMBL/GenBank/DDBJ whole genome shotgun (WGS) entry which is preliminary data.</text>
</comment>
<dbReference type="GO" id="GO:0006417">
    <property type="term" value="P:regulation of translation"/>
    <property type="evidence" value="ECO:0007669"/>
    <property type="project" value="UniProtKB-KW"/>
</dbReference>
<dbReference type="InterPro" id="IPR023673">
    <property type="entry name" value="Ribosomal_uL1_CS"/>
</dbReference>
<comment type="similarity">
    <text evidence="1 6">Belongs to the universal ribosomal protein uL1 family.</text>
</comment>
<proteinExistence type="inferred from homology"/>
<evidence type="ECO:0000256" key="5">
    <source>
        <dbReference type="ARBA" id="ARBA00023274"/>
    </source>
</evidence>
<evidence type="ECO:0000256" key="1">
    <source>
        <dbReference type="ARBA" id="ARBA00010531"/>
    </source>
</evidence>
<evidence type="ECO:0000313" key="7">
    <source>
        <dbReference type="EMBL" id="OGC69906.1"/>
    </source>
</evidence>
<dbReference type="PROSITE" id="PS01199">
    <property type="entry name" value="RIBOSOMAL_L1"/>
    <property type="match status" value="1"/>
</dbReference>
<dbReference type="InterPro" id="IPR028364">
    <property type="entry name" value="Ribosomal_uL1/biogenesis"/>
</dbReference>
<sequence length="219" mass="24104">MTKNKDKDMNLYTLEEAIKKAKAGSKAKFDATIELHINLFKDPKNPELSVRFTTTLPNGTGKSKKVAVLASKKVAGADIELLESDIEKIEKGTIKPKIDFEVLVAEPKFMPKLAKVARILGPVGMMPNPKTGTVTEDVETAVSQIKKGKIEVKTEKDIPVIHTIMGKKSFDDNKLAENFKEIYNSLNQNKPSKAKSDWIKSVFVSATMGPAFSVDLAQL</sequence>
<dbReference type="CDD" id="cd00403">
    <property type="entry name" value="Ribosomal_L1"/>
    <property type="match status" value="1"/>
</dbReference>
<dbReference type="PANTHER" id="PTHR36427">
    <property type="entry name" value="54S RIBOSOMAL PROTEIN L1, MITOCHONDRIAL"/>
    <property type="match status" value="1"/>
</dbReference>
<dbReference type="GO" id="GO:0003723">
    <property type="term" value="F:RNA binding"/>
    <property type="evidence" value="ECO:0007669"/>
    <property type="project" value="InterPro"/>
</dbReference>
<dbReference type="InterPro" id="IPR016095">
    <property type="entry name" value="Ribosomal_uL1_3-a/b-sand"/>
</dbReference>
<dbReference type="SUPFAM" id="SSF56808">
    <property type="entry name" value="Ribosomal protein L1"/>
    <property type="match status" value="1"/>
</dbReference>
<dbReference type="InterPro" id="IPR023674">
    <property type="entry name" value="Ribosomal_uL1-like"/>
</dbReference>
<evidence type="ECO:0000256" key="6">
    <source>
        <dbReference type="RuleBase" id="RU000659"/>
    </source>
</evidence>
<reference evidence="7 8" key="1">
    <citation type="journal article" date="2016" name="Nat. Commun.">
        <title>Thousands of microbial genomes shed light on interconnected biogeochemical processes in an aquifer system.</title>
        <authorList>
            <person name="Anantharaman K."/>
            <person name="Brown C.T."/>
            <person name="Hug L.A."/>
            <person name="Sharon I."/>
            <person name="Castelle C.J."/>
            <person name="Probst A.J."/>
            <person name="Thomas B.C."/>
            <person name="Singh A."/>
            <person name="Wilkins M.J."/>
            <person name="Karaoz U."/>
            <person name="Brodie E.L."/>
            <person name="Williams K.H."/>
            <person name="Hubbard S.S."/>
            <person name="Banfield J.F."/>
        </authorList>
    </citation>
    <scope>NUCLEOTIDE SEQUENCE [LARGE SCALE GENOMIC DNA]</scope>
</reference>
<dbReference type="Pfam" id="PF00687">
    <property type="entry name" value="Ribosomal_L1"/>
    <property type="match status" value="1"/>
</dbReference>
<dbReference type="PIRSF" id="PIRSF002155">
    <property type="entry name" value="Ribosomal_L1"/>
    <property type="match status" value="1"/>
</dbReference>
<dbReference type="EMBL" id="MEWA01000015">
    <property type="protein sequence ID" value="OGC69906.1"/>
    <property type="molecule type" value="Genomic_DNA"/>
</dbReference>
<name>A0A1F4WKL4_UNCKA</name>
<evidence type="ECO:0000256" key="2">
    <source>
        <dbReference type="ARBA" id="ARBA00022491"/>
    </source>
</evidence>
<dbReference type="InterPro" id="IPR002143">
    <property type="entry name" value="Ribosomal_uL1"/>
</dbReference>
<dbReference type="Proteomes" id="UP000179113">
    <property type="component" value="Unassembled WGS sequence"/>
</dbReference>
<dbReference type="GO" id="GO:0006412">
    <property type="term" value="P:translation"/>
    <property type="evidence" value="ECO:0007669"/>
    <property type="project" value="InterPro"/>
</dbReference>
<evidence type="ECO:0000313" key="8">
    <source>
        <dbReference type="Proteomes" id="UP000179113"/>
    </source>
</evidence>
<evidence type="ECO:0000256" key="4">
    <source>
        <dbReference type="ARBA" id="ARBA00022980"/>
    </source>
</evidence>
<evidence type="ECO:0000256" key="3">
    <source>
        <dbReference type="ARBA" id="ARBA00022845"/>
    </source>
</evidence>
<keyword evidence="4 6" id="KW-0689">Ribosomal protein</keyword>